<organism evidence="2 3">
    <name type="scientific">Stephania yunnanensis</name>
    <dbReference type="NCBI Taxonomy" id="152371"/>
    <lineage>
        <taxon>Eukaryota</taxon>
        <taxon>Viridiplantae</taxon>
        <taxon>Streptophyta</taxon>
        <taxon>Embryophyta</taxon>
        <taxon>Tracheophyta</taxon>
        <taxon>Spermatophyta</taxon>
        <taxon>Magnoliopsida</taxon>
        <taxon>Ranunculales</taxon>
        <taxon>Menispermaceae</taxon>
        <taxon>Menispermoideae</taxon>
        <taxon>Cissampelideae</taxon>
        <taxon>Stephania</taxon>
    </lineage>
</organism>
<keyword evidence="1" id="KW-0472">Membrane</keyword>
<dbReference type="EMBL" id="JBBNAF010000028">
    <property type="protein sequence ID" value="KAK9082360.1"/>
    <property type="molecule type" value="Genomic_DNA"/>
</dbReference>
<evidence type="ECO:0000256" key="1">
    <source>
        <dbReference type="SAM" id="Phobius"/>
    </source>
</evidence>
<reference evidence="2 3" key="1">
    <citation type="submission" date="2024-01" db="EMBL/GenBank/DDBJ databases">
        <title>Genome assemblies of Stephania.</title>
        <authorList>
            <person name="Yang L."/>
        </authorList>
    </citation>
    <scope>NUCLEOTIDE SEQUENCE [LARGE SCALE GENOMIC DNA]</scope>
    <source>
        <strain evidence="2">YNDBR</strain>
        <tissue evidence="2">Leaf</tissue>
    </source>
</reference>
<feature type="transmembrane region" description="Helical" evidence="1">
    <location>
        <begin position="140"/>
        <end position="159"/>
    </location>
</feature>
<keyword evidence="1" id="KW-0812">Transmembrane</keyword>
<keyword evidence="3" id="KW-1185">Reference proteome</keyword>
<sequence>MNRRGPDSLEESAERARGGYGLARSFQRSFDPLQPRRTTVLPAFDDWRWTLPTNQLSSPALAQQRWIPFVESPEIKPNHHPSSTGARERHGTRVLLSHPSRIPQIITAYSWDSSHSTAKVRDFSFSSRFRMLLRIGRVEFHRLFGIGWWIGIVCCLPLASSTNLISKILMGSPALGETSASRPCRAYGYRNERDDYRGSDREAGTCIKGFPGTMLSVARIS</sequence>
<gene>
    <name evidence="2" type="ORF">Syun_031914</name>
</gene>
<proteinExistence type="predicted"/>
<evidence type="ECO:0000313" key="2">
    <source>
        <dbReference type="EMBL" id="KAK9082360.1"/>
    </source>
</evidence>
<protein>
    <submittedName>
        <fullName evidence="2">Uncharacterized protein</fullName>
    </submittedName>
</protein>
<dbReference type="AlphaFoldDB" id="A0AAP0DWF0"/>
<name>A0AAP0DWF0_9MAGN</name>
<comment type="caution">
    <text evidence="2">The sequence shown here is derived from an EMBL/GenBank/DDBJ whole genome shotgun (WGS) entry which is preliminary data.</text>
</comment>
<accession>A0AAP0DWF0</accession>
<keyword evidence="1" id="KW-1133">Transmembrane helix</keyword>
<dbReference type="Proteomes" id="UP001420932">
    <property type="component" value="Unassembled WGS sequence"/>
</dbReference>
<evidence type="ECO:0000313" key="3">
    <source>
        <dbReference type="Proteomes" id="UP001420932"/>
    </source>
</evidence>